<name>A0A6J2YA22_SITOR</name>
<evidence type="ECO:0000313" key="2">
    <source>
        <dbReference type="RefSeq" id="XP_030760085.1"/>
    </source>
</evidence>
<dbReference type="RefSeq" id="XP_030760086.1">
    <property type="nucleotide sequence ID" value="XM_030904226.1"/>
</dbReference>
<evidence type="ECO:0000313" key="1">
    <source>
        <dbReference type="Proteomes" id="UP000504635"/>
    </source>
</evidence>
<gene>
    <name evidence="2 3 4" type="primary">LOC115885345</name>
</gene>
<protein>
    <submittedName>
        <fullName evidence="2 3">Uncharacterized protein LOC115885345</fullName>
    </submittedName>
</protein>
<dbReference type="OrthoDB" id="6763801at2759"/>
<evidence type="ECO:0000313" key="3">
    <source>
        <dbReference type="RefSeq" id="XP_030760086.1"/>
    </source>
</evidence>
<dbReference type="Proteomes" id="UP000504635">
    <property type="component" value="Unplaced"/>
</dbReference>
<keyword evidence="1" id="KW-1185">Reference proteome</keyword>
<dbReference type="RefSeq" id="XP_030760087.1">
    <property type="nucleotide sequence ID" value="XM_030904227.1"/>
</dbReference>
<dbReference type="GeneID" id="115885345"/>
<organism evidence="1 3">
    <name type="scientific">Sitophilus oryzae</name>
    <name type="common">Rice weevil</name>
    <name type="synonym">Curculio oryzae</name>
    <dbReference type="NCBI Taxonomy" id="7048"/>
    <lineage>
        <taxon>Eukaryota</taxon>
        <taxon>Metazoa</taxon>
        <taxon>Ecdysozoa</taxon>
        <taxon>Arthropoda</taxon>
        <taxon>Hexapoda</taxon>
        <taxon>Insecta</taxon>
        <taxon>Pterygota</taxon>
        <taxon>Neoptera</taxon>
        <taxon>Endopterygota</taxon>
        <taxon>Coleoptera</taxon>
        <taxon>Polyphaga</taxon>
        <taxon>Cucujiformia</taxon>
        <taxon>Curculionidae</taxon>
        <taxon>Dryophthorinae</taxon>
        <taxon>Sitophilus</taxon>
    </lineage>
</organism>
<reference evidence="2 3" key="1">
    <citation type="submission" date="2025-04" db="UniProtKB">
        <authorList>
            <consortium name="RefSeq"/>
        </authorList>
    </citation>
    <scope>IDENTIFICATION</scope>
    <source>
        <tissue evidence="2 3">Gonads</tissue>
    </source>
</reference>
<evidence type="ECO:0000313" key="4">
    <source>
        <dbReference type="RefSeq" id="XP_030760087.1"/>
    </source>
</evidence>
<dbReference type="KEGG" id="soy:115885345"/>
<dbReference type="RefSeq" id="XP_030760085.1">
    <property type="nucleotide sequence ID" value="XM_030904225.1"/>
</dbReference>
<accession>A0A6J2YA22</accession>
<proteinExistence type="predicted"/>
<sequence length="394" mass="46483">MALCTSVNRSFPVLKLGTVAVHILQKQHNYVKYQSFEEPEGPENKESALDDFTDRLMQRKVHQWENNKKKLLAQSKNKTNIVLKPKQSIFYSKEHSNIENLTINRINSLLQEAIRFNDNEKLMDITRQCIKYNKCPSLSQLSPALAICSQNGDKDTIVQIVQLCENTRPEILEGNSNFEHYLAEAIWVRGNIVKSLEMFEKLYRENNFLRIKIRCILKNLIPTIITNQSQASIVKIIKFSEHLVEIYDDYFLLQCIWQACFLSEWFADQQMAFEILENHPNLWKEISNKMYYIVNVSLNNHQTEVIYRLTELLLKYDMKEELPGVVLALFNYFIKLRDHRRCRELAKWSISNEIKLPNLLKNQKFLQLTQSVNDNVMKTIKDLIPEQHSTKYKF</sequence>
<dbReference type="AlphaFoldDB" id="A0A6J2YA22"/>